<dbReference type="GeneID" id="36284366"/>
<sequence>MPHPYTSQHNPAAPPTFKSRIHLSGNSVFSAHMVIHIRHSLSVAAVSFVRGPSSRIDWVDSKLCLWESWDCVEMIDAVGVAGTGRLLDSFEEEGDSINSDSINSDSINSDSIDSDSIDIDILDIESSNTNNDVPTT</sequence>
<organism evidence="1">
    <name type="scientific">Pseudogymnoascus destructans</name>
    <dbReference type="NCBI Taxonomy" id="655981"/>
    <lineage>
        <taxon>Eukaryota</taxon>
        <taxon>Fungi</taxon>
        <taxon>Dikarya</taxon>
        <taxon>Ascomycota</taxon>
        <taxon>Pezizomycotina</taxon>
        <taxon>Leotiomycetes</taxon>
        <taxon>Thelebolales</taxon>
        <taxon>Thelebolaceae</taxon>
        <taxon>Pseudogymnoascus</taxon>
    </lineage>
</organism>
<evidence type="ECO:0000313" key="1">
    <source>
        <dbReference type="EMBL" id="OAF62418.1"/>
    </source>
</evidence>
<gene>
    <name evidence="1" type="ORF">VC83_01275</name>
</gene>
<name>A0A177AK31_9PEZI</name>
<dbReference type="AlphaFoldDB" id="A0A177AK31"/>
<accession>A0A177AK31</accession>
<proteinExistence type="predicted"/>
<dbReference type="EMBL" id="KV441387">
    <property type="protein sequence ID" value="OAF62418.1"/>
    <property type="molecule type" value="Genomic_DNA"/>
</dbReference>
<reference evidence="1" key="1">
    <citation type="submission" date="2016-03" db="EMBL/GenBank/DDBJ databases">
        <title>Updated assembly of Pseudogymnoascus destructans, the fungus causing white-nose syndrome of bats.</title>
        <authorList>
            <person name="Palmer J.M."/>
            <person name="Drees K.P."/>
            <person name="Foster J.T."/>
            <person name="Lindner D.L."/>
        </authorList>
    </citation>
    <scope>NUCLEOTIDE SEQUENCE [LARGE SCALE GENOMIC DNA]</scope>
    <source>
        <strain evidence="1">20631-21</strain>
    </source>
</reference>
<dbReference type="RefSeq" id="XP_024327690.1">
    <property type="nucleotide sequence ID" value="XM_024464958.1"/>
</dbReference>
<dbReference type="Proteomes" id="UP000077154">
    <property type="component" value="Unassembled WGS sequence"/>
</dbReference>
<protein>
    <submittedName>
        <fullName evidence="1">Uncharacterized protein</fullName>
    </submittedName>
</protein>